<accession>A0ABN9TTV9</accession>
<reference evidence="2" key="1">
    <citation type="submission" date="2023-10" db="EMBL/GenBank/DDBJ databases">
        <authorList>
            <person name="Chen Y."/>
            <person name="Shah S."/>
            <person name="Dougan E. K."/>
            <person name="Thang M."/>
            <person name="Chan C."/>
        </authorList>
    </citation>
    <scope>NUCLEOTIDE SEQUENCE [LARGE SCALE GENOMIC DNA]</scope>
</reference>
<dbReference type="Proteomes" id="UP001189429">
    <property type="component" value="Unassembled WGS sequence"/>
</dbReference>
<protein>
    <recommendedName>
        <fullName evidence="4">Exocyst complex component</fullName>
    </recommendedName>
</protein>
<sequence length="1069" mass="115557">MHTTDGSWDPTGEDQRLAEELFGDLPDLDAALEPVADGLSSQAHDDSQVTIGLAKVDQEKDGEGANGEDFQDGLFEGPGASRDGKETGPTLEQPTRRRATLLTKVIYNQLALADGDVARPVDGDEGDVAPPVAQSQECIEESSGVDIHGLPLQDMSLSGGFPAGREFVSIARMRNAVNTCVDRMAKEGWFQDYKLGTMQALERRLKNHHEAIVGKVAYSVQVAYKQVCARINASISLYKCLKHWLGTPGDSNLVNTLDHFGIQDLTVIFVYSVFQAYIKKHNKVSTAIENLSMAIFDLMRQRPEEAARDKEPEHPAKIEVHIGVSAKYRMAYMVAEAMRSYLYSLPDTCLELKKTTDEFVTEISTVAHAWTRAMEPLTGDNDDDESVVFTRVLGAIGSIVKCCSAAESERPTSVTVRDARKTVFEQTRQSGQTPSAELARTMIAYKVPKDATDVPRLHVARNVEDEAAPKSFTSAAAAFESDFQDAFDDLENWVVSKATGAFTSINDQVALMGKLLAGAMLSLHKWSASALADNEKLLIDTMQNSESIVDASLYAVVRTFGVTISVQYDGLGKRIKTLTKSRLAAPTEESTSQEGASVALATAAAEARSGSFSGLAILGEFRDGMIGFGATLGDMWKRSRTCEVALNGRSCPDATSERFQGEQKSNMSFQARLDSTIKGLTGMIDYVNSAATLALIFSEQHVDRNMSERVISMAEHVHKMKHDPVVFEVTRAAANDELVAKVWNDSQRFMDDVGTPLYTAVADELTMAKLSQIGTRVSFSLGDAQQKLATQSSDFDAINAAVRSGDSYGEFASVQPELDGDSSVTMAALTAVQRSVALGELKEFISASGLADIALPEATCTSDPLVLRMTAGQAMLCLSVVTSTNDLGALCAFLHDKLFKEGGCQKAPSKDGAFKTLSGLQRLASDVPMALDTFLNSDVSLELEKAGWQCPLSFQSTRRWTSLVAVFSNACQDRILTLLTRIAAASSGECKATCPDWGAAVNPGGRLSLKMLGAIFGSEKKLEKVVYAHNILHKDLSLMSVAAQMMQVTPRVQDNDITSACVATAMATL</sequence>
<comment type="caution">
    <text evidence="2">The sequence shown here is derived from an EMBL/GenBank/DDBJ whole genome shotgun (WGS) entry which is preliminary data.</text>
</comment>
<gene>
    <name evidence="2" type="ORF">PCOR1329_LOCUS42168</name>
</gene>
<name>A0ABN9TTV9_9DINO</name>
<feature type="non-terminal residue" evidence="2">
    <location>
        <position position="1069"/>
    </location>
</feature>
<dbReference type="EMBL" id="CAUYUJ010015065">
    <property type="protein sequence ID" value="CAK0849490.1"/>
    <property type="molecule type" value="Genomic_DNA"/>
</dbReference>
<organism evidence="2 3">
    <name type="scientific">Prorocentrum cordatum</name>
    <dbReference type="NCBI Taxonomy" id="2364126"/>
    <lineage>
        <taxon>Eukaryota</taxon>
        <taxon>Sar</taxon>
        <taxon>Alveolata</taxon>
        <taxon>Dinophyceae</taxon>
        <taxon>Prorocentrales</taxon>
        <taxon>Prorocentraceae</taxon>
        <taxon>Prorocentrum</taxon>
    </lineage>
</organism>
<feature type="region of interest" description="Disordered" evidence="1">
    <location>
        <begin position="1"/>
        <end position="97"/>
    </location>
</feature>
<proteinExistence type="predicted"/>
<evidence type="ECO:0000313" key="2">
    <source>
        <dbReference type="EMBL" id="CAK0849490.1"/>
    </source>
</evidence>
<keyword evidence="3" id="KW-1185">Reference proteome</keyword>
<evidence type="ECO:0008006" key="4">
    <source>
        <dbReference type="Google" id="ProtNLM"/>
    </source>
</evidence>
<evidence type="ECO:0000256" key="1">
    <source>
        <dbReference type="SAM" id="MobiDB-lite"/>
    </source>
</evidence>
<evidence type="ECO:0000313" key="3">
    <source>
        <dbReference type="Proteomes" id="UP001189429"/>
    </source>
</evidence>